<keyword evidence="2" id="KW-1185">Reference proteome</keyword>
<evidence type="ECO:0000313" key="1">
    <source>
        <dbReference type="EMBL" id="GBG14293.1"/>
    </source>
</evidence>
<gene>
    <name evidence="1" type="ORF">NMK_1859</name>
</gene>
<proteinExistence type="predicted"/>
<evidence type="ECO:0000313" key="2">
    <source>
        <dbReference type="Proteomes" id="UP000245081"/>
    </source>
</evidence>
<reference evidence="1 2" key="1">
    <citation type="journal article" date="2018" name="Environ. Microbiol.">
        <title>Isolation and genomic characterization of Novimethylophilus kurashikiensis gen. nov. sp. nov., a new lanthanide-dependent methylotrophic species of Methylophilaceae.</title>
        <authorList>
            <person name="Lv H."/>
            <person name="Sahin N."/>
            <person name="Tani A."/>
        </authorList>
    </citation>
    <scope>NUCLEOTIDE SEQUENCE [LARGE SCALE GENOMIC DNA]</scope>
    <source>
        <strain evidence="1 2">La2-4</strain>
    </source>
</reference>
<comment type="caution">
    <text evidence="1">The sequence shown here is derived from an EMBL/GenBank/DDBJ whole genome shotgun (WGS) entry which is preliminary data.</text>
</comment>
<dbReference type="Proteomes" id="UP000245081">
    <property type="component" value="Unassembled WGS sequence"/>
</dbReference>
<organism evidence="1 2">
    <name type="scientific">Novimethylophilus kurashikiensis</name>
    <dbReference type="NCBI Taxonomy" id="1825523"/>
    <lineage>
        <taxon>Bacteria</taxon>
        <taxon>Pseudomonadati</taxon>
        <taxon>Pseudomonadota</taxon>
        <taxon>Betaproteobacteria</taxon>
        <taxon>Nitrosomonadales</taxon>
        <taxon>Methylophilaceae</taxon>
        <taxon>Novimethylophilus</taxon>
    </lineage>
</organism>
<name>A0A2R5FBL6_9PROT</name>
<dbReference type="AlphaFoldDB" id="A0A2R5FBL6"/>
<accession>A0A2R5FBL6</accession>
<sequence>MSLQAAHIDWPSINFGPVNLWSLAWYRPVTQPSHSPTRSKPVISARQHQEMKRVLGLRG</sequence>
<dbReference type="EMBL" id="BDOQ01000007">
    <property type="protein sequence ID" value="GBG14293.1"/>
    <property type="molecule type" value="Genomic_DNA"/>
</dbReference>
<protein>
    <submittedName>
        <fullName evidence="1">Cyclopropane-fatty-acyl-phospholipid synthase</fullName>
    </submittedName>
</protein>